<dbReference type="AlphaFoldDB" id="A0AAJ0HKT3"/>
<keyword evidence="2" id="KW-0812">Transmembrane</keyword>
<feature type="transmembrane region" description="Helical" evidence="2">
    <location>
        <begin position="490"/>
        <end position="512"/>
    </location>
</feature>
<reference evidence="4" key="2">
    <citation type="submission" date="2023-06" db="EMBL/GenBank/DDBJ databases">
        <authorList>
            <consortium name="Lawrence Berkeley National Laboratory"/>
            <person name="Haridas S."/>
            <person name="Hensen N."/>
            <person name="Bonometti L."/>
            <person name="Westerberg I."/>
            <person name="Brannstrom I.O."/>
            <person name="Guillou S."/>
            <person name="Cros-Aarteil S."/>
            <person name="Calhoun S."/>
            <person name="Kuo A."/>
            <person name="Mondo S."/>
            <person name="Pangilinan J."/>
            <person name="Riley R."/>
            <person name="Labutti K."/>
            <person name="Andreopoulos B."/>
            <person name="Lipzen A."/>
            <person name="Chen C."/>
            <person name="Yanf M."/>
            <person name="Daum C."/>
            <person name="Ng V."/>
            <person name="Clum A."/>
            <person name="Steindorff A."/>
            <person name="Ohm R."/>
            <person name="Martin F."/>
            <person name="Silar P."/>
            <person name="Natvig D."/>
            <person name="Lalanne C."/>
            <person name="Gautier V."/>
            <person name="Ament-Velasquez S.L."/>
            <person name="Kruys A."/>
            <person name="Hutchinson M.I."/>
            <person name="Powell A.J."/>
            <person name="Barry K."/>
            <person name="Miller A.N."/>
            <person name="Grigoriev I.V."/>
            <person name="Debuchy R."/>
            <person name="Gladieux P."/>
            <person name="Thoren M.H."/>
            <person name="Johannesson H."/>
        </authorList>
    </citation>
    <scope>NUCLEOTIDE SEQUENCE</scope>
    <source>
        <strain evidence="4">CBS 955.72</strain>
    </source>
</reference>
<feature type="signal peptide" evidence="3">
    <location>
        <begin position="1"/>
        <end position="25"/>
    </location>
</feature>
<keyword evidence="2" id="KW-1133">Transmembrane helix</keyword>
<feature type="transmembrane region" description="Helical" evidence="2">
    <location>
        <begin position="276"/>
        <end position="299"/>
    </location>
</feature>
<keyword evidence="2" id="KW-0472">Membrane</keyword>
<keyword evidence="5" id="KW-1185">Reference proteome</keyword>
<evidence type="ECO:0000313" key="4">
    <source>
        <dbReference type="EMBL" id="KAK3356408.1"/>
    </source>
</evidence>
<name>A0AAJ0HKT3_9PEZI</name>
<feature type="region of interest" description="Disordered" evidence="1">
    <location>
        <begin position="605"/>
        <end position="624"/>
    </location>
</feature>
<evidence type="ECO:0000256" key="3">
    <source>
        <dbReference type="SAM" id="SignalP"/>
    </source>
</evidence>
<protein>
    <submittedName>
        <fullName evidence="4">Uncharacterized protein</fullName>
    </submittedName>
</protein>
<feature type="transmembrane region" description="Helical" evidence="2">
    <location>
        <begin position="424"/>
        <end position="445"/>
    </location>
</feature>
<keyword evidence="3" id="KW-0732">Signal</keyword>
<evidence type="ECO:0000313" key="5">
    <source>
        <dbReference type="Proteomes" id="UP001275084"/>
    </source>
</evidence>
<dbReference type="EMBL" id="JAUIQD010000003">
    <property type="protein sequence ID" value="KAK3356408.1"/>
    <property type="molecule type" value="Genomic_DNA"/>
</dbReference>
<evidence type="ECO:0000256" key="1">
    <source>
        <dbReference type="SAM" id="MobiDB-lite"/>
    </source>
</evidence>
<reference evidence="4" key="1">
    <citation type="journal article" date="2023" name="Mol. Phylogenet. Evol.">
        <title>Genome-scale phylogeny and comparative genomics of the fungal order Sordariales.</title>
        <authorList>
            <person name="Hensen N."/>
            <person name="Bonometti L."/>
            <person name="Westerberg I."/>
            <person name="Brannstrom I.O."/>
            <person name="Guillou S."/>
            <person name="Cros-Aarteil S."/>
            <person name="Calhoun S."/>
            <person name="Haridas S."/>
            <person name="Kuo A."/>
            <person name="Mondo S."/>
            <person name="Pangilinan J."/>
            <person name="Riley R."/>
            <person name="LaButti K."/>
            <person name="Andreopoulos B."/>
            <person name="Lipzen A."/>
            <person name="Chen C."/>
            <person name="Yan M."/>
            <person name="Daum C."/>
            <person name="Ng V."/>
            <person name="Clum A."/>
            <person name="Steindorff A."/>
            <person name="Ohm R.A."/>
            <person name="Martin F."/>
            <person name="Silar P."/>
            <person name="Natvig D.O."/>
            <person name="Lalanne C."/>
            <person name="Gautier V."/>
            <person name="Ament-Velasquez S.L."/>
            <person name="Kruys A."/>
            <person name="Hutchinson M.I."/>
            <person name="Powell A.J."/>
            <person name="Barry K."/>
            <person name="Miller A.N."/>
            <person name="Grigoriev I.V."/>
            <person name="Debuchy R."/>
            <person name="Gladieux P."/>
            <person name="Hiltunen Thoren M."/>
            <person name="Johannesson H."/>
        </authorList>
    </citation>
    <scope>NUCLEOTIDE SEQUENCE</scope>
    <source>
        <strain evidence="4">CBS 955.72</strain>
    </source>
</reference>
<gene>
    <name evidence="4" type="ORF">B0T25DRAFT_450916</name>
</gene>
<comment type="caution">
    <text evidence="4">The sequence shown here is derived from an EMBL/GenBank/DDBJ whole genome shotgun (WGS) entry which is preliminary data.</text>
</comment>
<proteinExistence type="predicted"/>
<feature type="transmembrane region" description="Helical" evidence="2">
    <location>
        <begin position="100"/>
        <end position="119"/>
    </location>
</feature>
<sequence>MRLQSQRICKFLVILPLYLVTEVKAYWFPRCEDKVLSILNGTYVENGINNVTIRALGYLYEGPIKGLKTSCPRSDILTLTMEGCKVLCGNTIKVAQPSDAMSLAATWVFPLAIIFNLPYESYHGGTKVFRTLRAVLNWLGSPQTALAATLWNFRQIRRCHRRSKVNPRLNDAMYVLSCLNQFDLSGNELFFKVLVYGLFRPTAFVHLLLQQQLGAATGGAYPIDMVLTEELLATVAYQLRMLRRRSVIPTLGSLGVFLVAFVFSVVLTFGDLGHDISILYMAIGLFVMWLPMLVTFSIVDRNPISSERSAYSRKLLSRWMYNVNAVRVWGMRQEMQPSNDQSSANGQNSQGNTTAAAVDPAISRFPIGSFVGQGRVVHYCGVVHAVLESTKVDTRKQFRNEAIWYDRCGTDVVRVLAGPKPGAWWAYAWTSFSLVWAEIMMAVMLAMMTPTVGPGCWSGSCFLYGAASSMTFFFHLFCKEMDRFFKVVSFTLNSLAFTWLLATIIMQLSGVFNNCYCFSSPFAQPYFGGYMDFGDLVSYRRDFNVVGYWTAAAAVGGLIPVVTFVIAVFWWLKCSHLWNANESMAVDSPMSTLYRRRVETITQAMNDGQPEHNEGDGGGAAEPDRATRDEFFRVHANMDWLQG</sequence>
<feature type="chain" id="PRO_5042591243" evidence="3">
    <location>
        <begin position="26"/>
        <end position="643"/>
    </location>
</feature>
<accession>A0AAJ0HKT3</accession>
<evidence type="ECO:0000256" key="2">
    <source>
        <dbReference type="SAM" id="Phobius"/>
    </source>
</evidence>
<feature type="transmembrane region" description="Helical" evidence="2">
    <location>
        <begin position="546"/>
        <end position="572"/>
    </location>
</feature>
<feature type="transmembrane region" description="Helical" evidence="2">
    <location>
        <begin position="131"/>
        <end position="153"/>
    </location>
</feature>
<feature type="transmembrane region" description="Helical" evidence="2">
    <location>
        <begin position="457"/>
        <end position="478"/>
    </location>
</feature>
<organism evidence="4 5">
    <name type="scientific">Lasiosphaeria hispida</name>
    <dbReference type="NCBI Taxonomy" id="260671"/>
    <lineage>
        <taxon>Eukaryota</taxon>
        <taxon>Fungi</taxon>
        <taxon>Dikarya</taxon>
        <taxon>Ascomycota</taxon>
        <taxon>Pezizomycotina</taxon>
        <taxon>Sordariomycetes</taxon>
        <taxon>Sordariomycetidae</taxon>
        <taxon>Sordariales</taxon>
        <taxon>Lasiosphaeriaceae</taxon>
        <taxon>Lasiosphaeria</taxon>
    </lineage>
</organism>
<feature type="transmembrane region" description="Helical" evidence="2">
    <location>
        <begin position="247"/>
        <end position="270"/>
    </location>
</feature>
<dbReference type="Proteomes" id="UP001275084">
    <property type="component" value="Unassembled WGS sequence"/>
</dbReference>